<dbReference type="Proteomes" id="UP000439903">
    <property type="component" value="Unassembled WGS sequence"/>
</dbReference>
<dbReference type="EMBL" id="WTPW01000164">
    <property type="protein sequence ID" value="KAF0540333.1"/>
    <property type="molecule type" value="Genomic_DNA"/>
</dbReference>
<evidence type="ECO:0000313" key="2">
    <source>
        <dbReference type="Proteomes" id="UP000439903"/>
    </source>
</evidence>
<keyword evidence="2" id="KW-1185">Reference proteome</keyword>
<protein>
    <submittedName>
        <fullName evidence="1">Uncharacterized protein</fullName>
    </submittedName>
</protein>
<evidence type="ECO:0000313" key="1">
    <source>
        <dbReference type="EMBL" id="KAF0540333.1"/>
    </source>
</evidence>
<reference evidence="1 2" key="1">
    <citation type="journal article" date="2019" name="Environ. Microbiol.">
        <title>At the nexus of three kingdoms: the genome of the mycorrhizal fungus Gigaspora margarita provides insights into plant, endobacterial and fungal interactions.</title>
        <authorList>
            <person name="Venice F."/>
            <person name="Ghignone S."/>
            <person name="Salvioli di Fossalunga A."/>
            <person name="Amselem J."/>
            <person name="Novero M."/>
            <person name="Xianan X."/>
            <person name="Sedzielewska Toro K."/>
            <person name="Morin E."/>
            <person name="Lipzen A."/>
            <person name="Grigoriev I.V."/>
            <person name="Henrissat B."/>
            <person name="Martin F.M."/>
            <person name="Bonfante P."/>
        </authorList>
    </citation>
    <scope>NUCLEOTIDE SEQUENCE [LARGE SCALE GENOMIC DNA]</scope>
    <source>
        <strain evidence="1 2">BEG34</strain>
    </source>
</reference>
<organism evidence="1 2">
    <name type="scientific">Gigaspora margarita</name>
    <dbReference type="NCBI Taxonomy" id="4874"/>
    <lineage>
        <taxon>Eukaryota</taxon>
        <taxon>Fungi</taxon>
        <taxon>Fungi incertae sedis</taxon>
        <taxon>Mucoromycota</taxon>
        <taxon>Glomeromycotina</taxon>
        <taxon>Glomeromycetes</taxon>
        <taxon>Diversisporales</taxon>
        <taxon>Gigasporaceae</taxon>
        <taxon>Gigaspora</taxon>
    </lineage>
</organism>
<comment type="caution">
    <text evidence="1">The sequence shown here is derived from an EMBL/GenBank/DDBJ whole genome shotgun (WGS) entry which is preliminary data.</text>
</comment>
<gene>
    <name evidence="1" type="ORF">F8M41_006419</name>
</gene>
<sequence>MPSKVIAEGVEVQECLFFSQAQKTKYSNQFRFTYFLASSDLSQEGGNLAERASIRELEWQDLEKLTVFSTDSFTTTSLHVPFPEDLILQF</sequence>
<proteinExistence type="predicted"/>
<accession>A0A8H4ERI2</accession>
<name>A0A8H4ERI2_GIGMA</name>
<dbReference type="AlphaFoldDB" id="A0A8H4ERI2"/>